<keyword evidence="10" id="KW-0325">Glycoprotein</keyword>
<keyword evidence="3" id="KW-0812">Transmembrane</keyword>
<evidence type="ECO:0000256" key="11">
    <source>
        <dbReference type="RuleBase" id="RU004357"/>
    </source>
</evidence>
<keyword evidence="2" id="KW-1003">Cell membrane</keyword>
<name>A0A7R9DRS6_TIMPO</name>
<evidence type="ECO:0000313" key="14">
    <source>
        <dbReference type="EMBL" id="CAD7418590.1"/>
    </source>
</evidence>
<protein>
    <recommendedName>
        <fullName evidence="13">Cadherin Y-type LIR-motif domain-containing protein</fullName>
    </recommendedName>
</protein>
<sequence length="100" mass="11020">MNFGAVISTRKENADVDLKAPPFDDLRNYAYEGGDSTTESLSSLASDTDDEQSFDHLGGWVPRFDKLVGIYSQEGEERDQDKQEEVVGDSLSGTPDKSLK</sequence>
<keyword evidence="8" id="KW-1133">Transmembrane helix</keyword>
<evidence type="ECO:0000256" key="12">
    <source>
        <dbReference type="SAM" id="MobiDB-lite"/>
    </source>
</evidence>
<evidence type="ECO:0000256" key="7">
    <source>
        <dbReference type="ARBA" id="ARBA00022889"/>
    </source>
</evidence>
<evidence type="ECO:0000256" key="2">
    <source>
        <dbReference type="ARBA" id="ARBA00022475"/>
    </source>
</evidence>
<comment type="function">
    <text evidence="11">Cadherins are calcium-dependent cell adhesion proteins.</text>
</comment>
<feature type="compositionally biased region" description="Polar residues" evidence="12">
    <location>
        <begin position="91"/>
        <end position="100"/>
    </location>
</feature>
<dbReference type="GO" id="GO:0005509">
    <property type="term" value="F:calcium ion binding"/>
    <property type="evidence" value="ECO:0007669"/>
    <property type="project" value="InterPro"/>
</dbReference>
<evidence type="ECO:0000256" key="9">
    <source>
        <dbReference type="ARBA" id="ARBA00023136"/>
    </source>
</evidence>
<gene>
    <name evidence="14" type="ORF">TPSB3V08_LOCUS12489</name>
</gene>
<evidence type="ECO:0000256" key="5">
    <source>
        <dbReference type="ARBA" id="ARBA00022737"/>
    </source>
</evidence>
<feature type="region of interest" description="Disordered" evidence="12">
    <location>
        <begin position="29"/>
        <end position="52"/>
    </location>
</feature>
<evidence type="ECO:0000256" key="1">
    <source>
        <dbReference type="ARBA" id="ARBA00004251"/>
    </source>
</evidence>
<dbReference type="GO" id="GO:0009887">
    <property type="term" value="P:animal organ morphogenesis"/>
    <property type="evidence" value="ECO:0007669"/>
    <property type="project" value="UniProtKB-ARBA"/>
</dbReference>
<dbReference type="InterPro" id="IPR000233">
    <property type="entry name" value="Cadherin_Y-type_LIR"/>
</dbReference>
<keyword evidence="6" id="KW-0106">Calcium</keyword>
<organism evidence="14">
    <name type="scientific">Timema poppense</name>
    <name type="common">Walking stick</name>
    <dbReference type="NCBI Taxonomy" id="170557"/>
    <lineage>
        <taxon>Eukaryota</taxon>
        <taxon>Metazoa</taxon>
        <taxon>Ecdysozoa</taxon>
        <taxon>Arthropoda</taxon>
        <taxon>Hexapoda</taxon>
        <taxon>Insecta</taxon>
        <taxon>Pterygota</taxon>
        <taxon>Neoptera</taxon>
        <taxon>Polyneoptera</taxon>
        <taxon>Phasmatodea</taxon>
        <taxon>Timematodea</taxon>
        <taxon>Timematoidea</taxon>
        <taxon>Timematidae</taxon>
        <taxon>Timema</taxon>
    </lineage>
</organism>
<dbReference type="GO" id="GO:0007156">
    <property type="term" value="P:homophilic cell adhesion via plasma membrane adhesion molecules"/>
    <property type="evidence" value="ECO:0007669"/>
    <property type="project" value="InterPro"/>
</dbReference>
<evidence type="ECO:0000256" key="4">
    <source>
        <dbReference type="ARBA" id="ARBA00022723"/>
    </source>
</evidence>
<proteinExistence type="predicted"/>
<evidence type="ECO:0000259" key="13">
    <source>
        <dbReference type="Pfam" id="PF01049"/>
    </source>
</evidence>
<evidence type="ECO:0000256" key="3">
    <source>
        <dbReference type="ARBA" id="ARBA00022692"/>
    </source>
</evidence>
<dbReference type="AlphaFoldDB" id="A0A7R9DRS6"/>
<dbReference type="InterPro" id="IPR027397">
    <property type="entry name" value="Catenin-bd_sf"/>
</dbReference>
<evidence type="ECO:0000256" key="8">
    <source>
        <dbReference type="ARBA" id="ARBA00022989"/>
    </source>
</evidence>
<dbReference type="Gene3D" id="4.10.900.10">
    <property type="entry name" value="TCF3-CBD (Catenin binding domain)"/>
    <property type="match status" value="1"/>
</dbReference>
<comment type="subcellular location">
    <subcellularLocation>
        <location evidence="1">Cell membrane</location>
        <topology evidence="1">Single-pass type I membrane protein</topology>
    </subcellularLocation>
</comment>
<feature type="region of interest" description="Disordered" evidence="12">
    <location>
        <begin position="73"/>
        <end position="100"/>
    </location>
</feature>
<keyword evidence="9" id="KW-0472">Membrane</keyword>
<feature type="compositionally biased region" description="Polar residues" evidence="12">
    <location>
        <begin position="35"/>
        <end position="46"/>
    </location>
</feature>
<dbReference type="Pfam" id="PF01049">
    <property type="entry name" value="CADH_Y-type_LIR"/>
    <property type="match status" value="1"/>
</dbReference>
<dbReference type="FunFam" id="4.10.900.10:FF:000001">
    <property type="entry name" value="Cadherin 2"/>
    <property type="match status" value="1"/>
</dbReference>
<keyword evidence="4" id="KW-0479">Metal-binding</keyword>
<keyword evidence="7" id="KW-0130">Cell adhesion</keyword>
<feature type="domain" description="Cadherin Y-type LIR-motif" evidence="13">
    <location>
        <begin position="14"/>
        <end position="71"/>
    </location>
</feature>
<evidence type="ECO:0000256" key="10">
    <source>
        <dbReference type="ARBA" id="ARBA00023180"/>
    </source>
</evidence>
<reference evidence="14" key="1">
    <citation type="submission" date="2020-11" db="EMBL/GenBank/DDBJ databases">
        <authorList>
            <person name="Tran Van P."/>
        </authorList>
    </citation>
    <scope>NUCLEOTIDE SEQUENCE</scope>
</reference>
<accession>A0A7R9DRS6</accession>
<evidence type="ECO:0000256" key="6">
    <source>
        <dbReference type="ARBA" id="ARBA00022837"/>
    </source>
</evidence>
<dbReference type="EMBL" id="OD017660">
    <property type="protein sequence ID" value="CAD7418590.1"/>
    <property type="molecule type" value="Genomic_DNA"/>
</dbReference>
<keyword evidence="5" id="KW-0677">Repeat</keyword>
<dbReference type="GO" id="GO:0005886">
    <property type="term" value="C:plasma membrane"/>
    <property type="evidence" value="ECO:0007669"/>
    <property type="project" value="UniProtKB-SubCell"/>
</dbReference>